<evidence type="ECO:0000256" key="2">
    <source>
        <dbReference type="ARBA" id="ARBA00022730"/>
    </source>
</evidence>
<comment type="caution">
    <text evidence="9">The sequence shown here is derived from an EMBL/GenBank/DDBJ whole genome shotgun (WGS) entry which is preliminary data.</text>
</comment>
<evidence type="ECO:0000256" key="6">
    <source>
        <dbReference type="ARBA" id="ARBA00035292"/>
    </source>
</evidence>
<keyword evidence="5 7" id="KW-0687">Ribonucleoprotein</keyword>
<dbReference type="InterPro" id="IPR009027">
    <property type="entry name" value="Ribosomal_bL9/RNase_H1_N"/>
</dbReference>
<keyword evidence="4 7" id="KW-0689">Ribosomal protein</keyword>
<dbReference type="SUPFAM" id="SSF55653">
    <property type="entry name" value="Ribosomal protein L9 C-domain"/>
    <property type="match status" value="1"/>
</dbReference>
<dbReference type="PANTHER" id="PTHR21368">
    <property type="entry name" value="50S RIBOSOMAL PROTEIN L9"/>
    <property type="match status" value="1"/>
</dbReference>
<evidence type="ECO:0000313" key="9">
    <source>
        <dbReference type="EMBL" id="DAB38789.1"/>
    </source>
</evidence>
<evidence type="ECO:0000256" key="4">
    <source>
        <dbReference type="ARBA" id="ARBA00022980"/>
    </source>
</evidence>
<dbReference type="PROSITE" id="PS00651">
    <property type="entry name" value="RIBOSOMAL_L9"/>
    <property type="match status" value="1"/>
</dbReference>
<reference evidence="9 10" key="1">
    <citation type="journal article" date="2017" name="Front. Microbiol.">
        <title>Comparative Genomic Analysis of the Class Epsilonproteobacteria and Proposed Reclassification to Epsilonbacteraeota (phyl. nov.).</title>
        <authorList>
            <person name="Waite D.W."/>
            <person name="Vanwonterghem I."/>
            <person name="Rinke C."/>
            <person name="Parks D.H."/>
            <person name="Zhang Y."/>
            <person name="Takai K."/>
            <person name="Sievert S.M."/>
            <person name="Simon J."/>
            <person name="Campbell B.J."/>
            <person name="Hanson T.E."/>
            <person name="Woyke T."/>
            <person name="Klotz M.G."/>
            <person name="Hugenholtz P."/>
        </authorList>
    </citation>
    <scope>NUCLEOTIDE SEQUENCE [LARGE SCALE GENOMIC DNA]</scope>
    <source>
        <strain evidence="9">UBA12443</strain>
    </source>
</reference>
<evidence type="ECO:0000256" key="7">
    <source>
        <dbReference type="HAMAP-Rule" id="MF_00503"/>
    </source>
</evidence>
<sequence length="148" mass="16046">MKVLLTKDVKGVGKAGEIKEVADGYGKNFLIGKGLALAATNEVLKKYESEQKKKAAHEAAEIERLNAIKAQLADIKVTIVKKLGNTGHLFGAVTKEEISDALKIQHNIEIDKKELDAKHGIKTTGLHDLDLKLGHGIHATLHLEVKGE</sequence>
<dbReference type="NCBIfam" id="TIGR00158">
    <property type="entry name" value="L9"/>
    <property type="match status" value="1"/>
</dbReference>
<comment type="function">
    <text evidence="7">Binds to the 23S rRNA.</text>
</comment>
<accession>A0A2D3WNI9</accession>
<dbReference type="FunFam" id="3.40.5.10:FF:000002">
    <property type="entry name" value="50S ribosomal protein L9"/>
    <property type="match status" value="1"/>
</dbReference>
<protein>
    <recommendedName>
        <fullName evidence="6 7">Large ribosomal subunit protein bL9</fullName>
    </recommendedName>
</protein>
<evidence type="ECO:0000313" key="10">
    <source>
        <dbReference type="Proteomes" id="UP000228859"/>
    </source>
</evidence>
<name>A0A2D3WNI9_9BACT</name>
<keyword evidence="2 7" id="KW-0699">rRNA-binding</keyword>
<dbReference type="Gene3D" id="3.40.5.10">
    <property type="entry name" value="Ribosomal protein L9, N-terminal domain"/>
    <property type="match status" value="1"/>
</dbReference>
<dbReference type="GO" id="GO:0019843">
    <property type="term" value="F:rRNA binding"/>
    <property type="evidence" value="ECO:0007669"/>
    <property type="project" value="UniProtKB-UniRule"/>
</dbReference>
<feature type="domain" description="Ribosomal protein L9" evidence="8">
    <location>
        <begin position="13"/>
        <end position="40"/>
    </location>
</feature>
<dbReference type="EMBL" id="DLUI01000062">
    <property type="protein sequence ID" value="DAB38789.1"/>
    <property type="molecule type" value="Genomic_DNA"/>
</dbReference>
<evidence type="ECO:0000259" key="8">
    <source>
        <dbReference type="PROSITE" id="PS00651"/>
    </source>
</evidence>
<dbReference type="GO" id="GO:1990904">
    <property type="term" value="C:ribonucleoprotein complex"/>
    <property type="evidence" value="ECO:0007669"/>
    <property type="project" value="UniProtKB-KW"/>
</dbReference>
<dbReference type="RefSeq" id="WP_294893374.1">
    <property type="nucleotide sequence ID" value="NZ_DLUI01000062.1"/>
</dbReference>
<dbReference type="GO" id="GO:0006412">
    <property type="term" value="P:translation"/>
    <property type="evidence" value="ECO:0007669"/>
    <property type="project" value="UniProtKB-UniRule"/>
</dbReference>
<dbReference type="Proteomes" id="UP000228859">
    <property type="component" value="Unassembled WGS sequence"/>
</dbReference>
<dbReference type="Pfam" id="PF03948">
    <property type="entry name" value="Ribosomal_L9_C"/>
    <property type="match status" value="1"/>
</dbReference>
<comment type="similarity">
    <text evidence="1 7">Belongs to the bacterial ribosomal protein bL9 family.</text>
</comment>
<gene>
    <name evidence="7" type="primary">rplI</name>
    <name evidence="9" type="ORF">CFH83_04145</name>
</gene>
<proteinExistence type="inferred from homology"/>
<dbReference type="HAMAP" id="MF_00503">
    <property type="entry name" value="Ribosomal_bL9"/>
    <property type="match status" value="1"/>
</dbReference>
<keyword evidence="3 7" id="KW-0694">RNA-binding</keyword>
<dbReference type="InterPro" id="IPR000244">
    <property type="entry name" value="Ribosomal_bL9"/>
</dbReference>
<evidence type="ECO:0000256" key="1">
    <source>
        <dbReference type="ARBA" id="ARBA00010605"/>
    </source>
</evidence>
<evidence type="ECO:0000256" key="5">
    <source>
        <dbReference type="ARBA" id="ARBA00023274"/>
    </source>
</evidence>
<dbReference type="InterPro" id="IPR020069">
    <property type="entry name" value="Ribosomal_bL9_C"/>
</dbReference>
<dbReference type="GO" id="GO:0005840">
    <property type="term" value="C:ribosome"/>
    <property type="evidence" value="ECO:0007669"/>
    <property type="project" value="UniProtKB-KW"/>
</dbReference>
<dbReference type="InterPro" id="IPR036791">
    <property type="entry name" value="Ribosomal_bL9_C_sf"/>
</dbReference>
<organism evidence="9 10">
    <name type="scientific">Sulfuricurvum kujiense</name>
    <dbReference type="NCBI Taxonomy" id="148813"/>
    <lineage>
        <taxon>Bacteria</taxon>
        <taxon>Pseudomonadati</taxon>
        <taxon>Campylobacterota</taxon>
        <taxon>Epsilonproteobacteria</taxon>
        <taxon>Campylobacterales</taxon>
        <taxon>Sulfurimonadaceae</taxon>
        <taxon>Sulfuricurvum</taxon>
    </lineage>
</organism>
<dbReference type="InterPro" id="IPR036935">
    <property type="entry name" value="Ribosomal_bL9_N_sf"/>
</dbReference>
<dbReference type="InterPro" id="IPR020594">
    <property type="entry name" value="Ribosomal_bL9_bac/chp"/>
</dbReference>
<dbReference type="GO" id="GO:0003735">
    <property type="term" value="F:structural constituent of ribosome"/>
    <property type="evidence" value="ECO:0007669"/>
    <property type="project" value="InterPro"/>
</dbReference>
<dbReference type="Pfam" id="PF01281">
    <property type="entry name" value="Ribosomal_L9_N"/>
    <property type="match status" value="1"/>
</dbReference>
<dbReference type="InterPro" id="IPR020070">
    <property type="entry name" value="Ribosomal_bL9_N"/>
</dbReference>
<dbReference type="AlphaFoldDB" id="A0A2D3WNI9"/>
<dbReference type="Gene3D" id="3.10.430.100">
    <property type="entry name" value="Ribosomal protein L9, C-terminal domain"/>
    <property type="match status" value="1"/>
</dbReference>
<evidence type="ECO:0000256" key="3">
    <source>
        <dbReference type="ARBA" id="ARBA00022884"/>
    </source>
</evidence>
<dbReference type="SUPFAM" id="SSF55658">
    <property type="entry name" value="L9 N-domain-like"/>
    <property type="match status" value="1"/>
</dbReference>